<keyword evidence="2" id="KW-0812">Transmembrane</keyword>
<sequence length="106" mass="11036">MTDTKILEEASQNLSADLAALRDDITKLTASVTKLVKAEASATSDSVYGAVDAARQKLSDSASDAKHRLAGASSDLEATIERNPLIAVLIALATGLIIGLLSRARK</sequence>
<protein>
    <recommendedName>
        <fullName evidence="5">DUF883 domain-containing protein</fullName>
    </recommendedName>
</protein>
<feature type="transmembrane region" description="Helical" evidence="2">
    <location>
        <begin position="84"/>
        <end position="102"/>
    </location>
</feature>
<feature type="coiled-coil region" evidence="1">
    <location>
        <begin position="4"/>
        <end position="31"/>
    </location>
</feature>
<dbReference type="RefSeq" id="WP_134486385.1">
    <property type="nucleotide sequence ID" value="NZ_CP139089.1"/>
</dbReference>
<dbReference type="Gene3D" id="1.20.120.20">
    <property type="entry name" value="Apolipoprotein"/>
    <property type="match status" value="1"/>
</dbReference>
<evidence type="ECO:0000256" key="2">
    <source>
        <dbReference type="SAM" id="Phobius"/>
    </source>
</evidence>
<evidence type="ECO:0008006" key="5">
    <source>
        <dbReference type="Google" id="ProtNLM"/>
    </source>
</evidence>
<gene>
    <name evidence="3" type="ORF">MTUNDRAET4_0425</name>
</gene>
<dbReference type="PANTHER" id="PTHR35893">
    <property type="entry name" value="INNER MEMBRANE PROTEIN-RELATED"/>
    <property type="match status" value="1"/>
</dbReference>
<dbReference type="OrthoDB" id="8456340at2"/>
<dbReference type="AlphaFoldDB" id="A0A4U8YUA6"/>
<dbReference type="PANTHER" id="PTHR35893:SF3">
    <property type="entry name" value="INNER MEMBRANE PROTEIN"/>
    <property type="match status" value="1"/>
</dbReference>
<proteinExistence type="predicted"/>
<keyword evidence="1" id="KW-0175">Coiled coil</keyword>
<accession>A0A4U8YUA6</accession>
<name>A0A4U8YUA6_METTU</name>
<keyword evidence="2" id="KW-1133">Transmembrane helix</keyword>
<dbReference type="EMBL" id="LR536450">
    <property type="protein sequence ID" value="VFU07318.1"/>
    <property type="molecule type" value="Genomic_DNA"/>
</dbReference>
<evidence type="ECO:0000313" key="3">
    <source>
        <dbReference type="EMBL" id="VFU07318.1"/>
    </source>
</evidence>
<organism evidence="3 4">
    <name type="scientific">Methylocella tundrae</name>
    <dbReference type="NCBI Taxonomy" id="227605"/>
    <lineage>
        <taxon>Bacteria</taxon>
        <taxon>Pseudomonadati</taxon>
        <taxon>Pseudomonadota</taxon>
        <taxon>Alphaproteobacteria</taxon>
        <taxon>Hyphomicrobiales</taxon>
        <taxon>Beijerinckiaceae</taxon>
        <taxon>Methylocella</taxon>
    </lineage>
</organism>
<reference evidence="3 4" key="1">
    <citation type="submission" date="2019-03" db="EMBL/GenBank/DDBJ databases">
        <authorList>
            <person name="Kox A.R. M."/>
        </authorList>
    </citation>
    <scope>NUCLEOTIDE SEQUENCE [LARGE SCALE GENOMIC DNA]</scope>
    <source>
        <strain evidence="3">MTUNDRAET4 annotated genome</strain>
    </source>
</reference>
<evidence type="ECO:0000256" key="1">
    <source>
        <dbReference type="SAM" id="Coils"/>
    </source>
</evidence>
<dbReference type="GO" id="GO:0043022">
    <property type="term" value="F:ribosome binding"/>
    <property type="evidence" value="ECO:0007669"/>
    <property type="project" value="InterPro"/>
</dbReference>
<dbReference type="InterPro" id="IPR010279">
    <property type="entry name" value="YqjD/ElaB"/>
</dbReference>
<keyword evidence="2" id="KW-0472">Membrane</keyword>
<dbReference type="KEGG" id="mtun:MTUNDRAET4_0425"/>
<dbReference type="Proteomes" id="UP000294360">
    <property type="component" value="Chromosome"/>
</dbReference>
<evidence type="ECO:0000313" key="4">
    <source>
        <dbReference type="Proteomes" id="UP000294360"/>
    </source>
</evidence>